<comment type="cofactor">
    <cofactor evidence="6">
        <name>[2Fe-2S] cluster</name>
        <dbReference type="ChEBI" id="CHEBI:190135"/>
    </cofactor>
</comment>
<dbReference type="InterPro" id="IPR002023">
    <property type="entry name" value="NuoE-like"/>
</dbReference>
<keyword evidence="4" id="KW-0408">Iron</keyword>
<dbReference type="AlphaFoldDB" id="A0A1S1PDV2"/>
<evidence type="ECO:0000256" key="7">
    <source>
        <dbReference type="SAM" id="MobiDB-lite"/>
    </source>
</evidence>
<dbReference type="InterPro" id="IPR042128">
    <property type="entry name" value="NuoE_dom"/>
</dbReference>
<evidence type="ECO:0000256" key="5">
    <source>
        <dbReference type="ARBA" id="ARBA00023014"/>
    </source>
</evidence>
<evidence type="ECO:0000256" key="2">
    <source>
        <dbReference type="ARBA" id="ARBA00022714"/>
    </source>
</evidence>
<evidence type="ECO:0000256" key="6">
    <source>
        <dbReference type="ARBA" id="ARBA00034078"/>
    </source>
</evidence>
<dbReference type="RefSeq" id="WP_020463515.1">
    <property type="nucleotide sequence ID" value="NZ_MAXA01000257.1"/>
</dbReference>
<evidence type="ECO:0000313" key="9">
    <source>
        <dbReference type="Proteomes" id="UP000179769"/>
    </source>
</evidence>
<evidence type="ECO:0000256" key="3">
    <source>
        <dbReference type="ARBA" id="ARBA00022723"/>
    </source>
</evidence>
<feature type="compositionally biased region" description="Low complexity" evidence="7">
    <location>
        <begin position="232"/>
        <end position="256"/>
    </location>
</feature>
<organism evidence="8 9">
    <name type="scientific">Parafrankia soli</name>
    <dbReference type="NCBI Taxonomy" id="2599596"/>
    <lineage>
        <taxon>Bacteria</taxon>
        <taxon>Bacillati</taxon>
        <taxon>Actinomycetota</taxon>
        <taxon>Actinomycetes</taxon>
        <taxon>Frankiales</taxon>
        <taxon>Frankiaceae</taxon>
        <taxon>Parafrankia</taxon>
    </lineage>
</organism>
<dbReference type="OrthoDB" id="9807941at2"/>
<dbReference type="NCBIfam" id="TIGR01958">
    <property type="entry name" value="nuoE_fam"/>
    <property type="match status" value="1"/>
</dbReference>
<dbReference type="Proteomes" id="UP000179769">
    <property type="component" value="Unassembled WGS sequence"/>
</dbReference>
<dbReference type="CDD" id="cd03064">
    <property type="entry name" value="TRX_Fd_NuoE"/>
    <property type="match status" value="1"/>
</dbReference>
<dbReference type="PANTHER" id="PTHR10371">
    <property type="entry name" value="NADH DEHYDROGENASE UBIQUINONE FLAVOPROTEIN 2, MITOCHONDRIAL"/>
    <property type="match status" value="1"/>
</dbReference>
<sequence length="273" mass="28315">MPLTEQTRAAAREIIARYPEGRSRSALLPMLHLVQSEQGAVTAEGVEFCAEELGITHAEVSAVATFYTMYKRRPVGDWLVSVCTNLSCLLRGGEEVYERLSKNLGVGHDQTTEDGTITLEHAECLAACDYAPVMTVNYEFYDQVNPDSAEEIVEALRRGERPAPTRGGPLCTFGESSFQLAGFEDPRPEGVAGQGVGTPSLAGVLLAEAAGWKAEDGVAGAPPLTPLPSNAPPSAASAPAAPASSSPASSSAAAPASPAPAPGTPGVPQTKVN</sequence>
<dbReference type="Pfam" id="PF01257">
    <property type="entry name" value="2Fe-2S_thioredx"/>
    <property type="match status" value="1"/>
</dbReference>
<keyword evidence="3" id="KW-0479">Metal-binding</keyword>
<dbReference type="GO" id="GO:0046872">
    <property type="term" value="F:metal ion binding"/>
    <property type="evidence" value="ECO:0007669"/>
    <property type="project" value="UniProtKB-KW"/>
</dbReference>
<reference evidence="9" key="1">
    <citation type="submission" date="2016-07" db="EMBL/GenBank/DDBJ databases">
        <title>Frankia sp. NRRL B-16219 Genome sequencing.</title>
        <authorList>
            <person name="Ghodhbane-Gtari F."/>
            <person name="Swanson E."/>
            <person name="Gueddou A."/>
            <person name="Louati M."/>
            <person name="Nouioui I."/>
            <person name="Hezbri K."/>
            <person name="Abebe-Akele F."/>
            <person name="Simpson S."/>
            <person name="Morris K."/>
            <person name="Thomas K."/>
            <person name="Gtari M."/>
            <person name="Tisa L.S."/>
        </authorList>
    </citation>
    <scope>NUCLEOTIDE SEQUENCE [LARGE SCALE GENOMIC DNA]</scope>
    <source>
        <strain evidence="9">NRRL B-16219</strain>
    </source>
</reference>
<proteinExistence type="inferred from homology"/>
<dbReference type="GO" id="GO:0003954">
    <property type="term" value="F:NADH dehydrogenase activity"/>
    <property type="evidence" value="ECO:0007669"/>
    <property type="project" value="TreeGrafter"/>
</dbReference>
<dbReference type="FunFam" id="1.10.10.1590:FF:000001">
    <property type="entry name" value="NADH-quinone oxidoreductase subunit E"/>
    <property type="match status" value="1"/>
</dbReference>
<keyword evidence="2" id="KW-0001">2Fe-2S</keyword>
<comment type="similarity">
    <text evidence="1">Belongs to the complex I 24 kDa subunit family.</text>
</comment>
<gene>
    <name evidence="8" type="ORF">BBK14_07270</name>
</gene>
<dbReference type="SUPFAM" id="SSF52833">
    <property type="entry name" value="Thioredoxin-like"/>
    <property type="match status" value="1"/>
</dbReference>
<feature type="region of interest" description="Disordered" evidence="7">
    <location>
        <begin position="217"/>
        <end position="273"/>
    </location>
</feature>
<dbReference type="Gene3D" id="3.40.30.10">
    <property type="entry name" value="Glutaredoxin"/>
    <property type="match status" value="1"/>
</dbReference>
<evidence type="ECO:0000256" key="4">
    <source>
        <dbReference type="ARBA" id="ARBA00023004"/>
    </source>
</evidence>
<dbReference type="GO" id="GO:0051537">
    <property type="term" value="F:2 iron, 2 sulfur cluster binding"/>
    <property type="evidence" value="ECO:0007669"/>
    <property type="project" value="UniProtKB-KW"/>
</dbReference>
<dbReference type="PANTHER" id="PTHR10371:SF3">
    <property type="entry name" value="NADH DEHYDROGENASE [UBIQUINONE] FLAVOPROTEIN 2, MITOCHONDRIAL"/>
    <property type="match status" value="1"/>
</dbReference>
<comment type="caution">
    <text evidence="8">The sequence shown here is derived from an EMBL/GenBank/DDBJ whole genome shotgun (WGS) entry which is preliminary data.</text>
</comment>
<dbReference type="InterPro" id="IPR036249">
    <property type="entry name" value="Thioredoxin-like_sf"/>
</dbReference>
<keyword evidence="5" id="KW-0411">Iron-sulfur</keyword>
<evidence type="ECO:0000313" key="8">
    <source>
        <dbReference type="EMBL" id="OHV21098.1"/>
    </source>
</evidence>
<evidence type="ECO:0000256" key="1">
    <source>
        <dbReference type="ARBA" id="ARBA00010643"/>
    </source>
</evidence>
<dbReference type="InterPro" id="IPR041921">
    <property type="entry name" value="NuoE_N"/>
</dbReference>
<accession>A0A1S1PDV2</accession>
<dbReference type="Gene3D" id="1.10.10.1590">
    <property type="entry name" value="NADH-quinone oxidoreductase subunit E"/>
    <property type="match status" value="1"/>
</dbReference>
<name>A0A1S1PDV2_9ACTN</name>
<keyword evidence="9" id="KW-1185">Reference proteome</keyword>
<dbReference type="NCBIfam" id="NF005721">
    <property type="entry name" value="PRK07539.1-1"/>
    <property type="match status" value="1"/>
</dbReference>
<dbReference type="EMBL" id="MAXA01000257">
    <property type="protein sequence ID" value="OHV21098.1"/>
    <property type="molecule type" value="Genomic_DNA"/>
</dbReference>
<protein>
    <submittedName>
        <fullName evidence="8">NADH-quinone oxidoreductase subunit E</fullName>
    </submittedName>
</protein>